<gene>
    <name evidence="2" type="ORF">QYF49_21290</name>
</gene>
<dbReference type="EMBL" id="JAUHLN010000005">
    <property type="protein sequence ID" value="MDN4075497.1"/>
    <property type="molecule type" value="Genomic_DNA"/>
</dbReference>
<keyword evidence="3" id="KW-1185">Reference proteome</keyword>
<proteinExistence type="predicted"/>
<accession>A0ABT8EC47</accession>
<keyword evidence="1" id="KW-0175">Coiled coil</keyword>
<organism evidence="2 3">
    <name type="scientific">Fictibacillus terranigra</name>
    <dbReference type="NCBI Taxonomy" id="3058424"/>
    <lineage>
        <taxon>Bacteria</taxon>
        <taxon>Bacillati</taxon>
        <taxon>Bacillota</taxon>
        <taxon>Bacilli</taxon>
        <taxon>Bacillales</taxon>
        <taxon>Fictibacillaceae</taxon>
        <taxon>Fictibacillus</taxon>
    </lineage>
</organism>
<evidence type="ECO:0000313" key="2">
    <source>
        <dbReference type="EMBL" id="MDN4075497.1"/>
    </source>
</evidence>
<comment type="caution">
    <text evidence="2">The sequence shown here is derived from an EMBL/GenBank/DDBJ whole genome shotgun (WGS) entry which is preliminary data.</text>
</comment>
<feature type="coiled-coil region" evidence="1">
    <location>
        <begin position="30"/>
        <end position="64"/>
    </location>
</feature>
<name>A0ABT8EC47_9BACL</name>
<evidence type="ECO:0000256" key="1">
    <source>
        <dbReference type="SAM" id="Coils"/>
    </source>
</evidence>
<dbReference type="RefSeq" id="WP_290401601.1">
    <property type="nucleotide sequence ID" value="NZ_JAUHLN010000005.1"/>
</dbReference>
<evidence type="ECO:0008006" key="4">
    <source>
        <dbReference type="Google" id="ProtNLM"/>
    </source>
</evidence>
<sequence length="198" mass="22566">MIKLLGAILGISLLANVLLGFMYAGQRTIVSEASEKHKQSEAALAQLKSKAKQNKESLTNYKENSAMYEMEHSEDIKRFVKDTFTTLFTYDNKTYTSRFDQVKNLLADSVISKLQASGEMESPQIDFSNTVKSLEVYLTAIDMEKVKALVNMETEYSVNGSKFPRKNQMYEVTFVQEKNVWIIDKLELMGAFEPIEEN</sequence>
<evidence type="ECO:0000313" key="3">
    <source>
        <dbReference type="Proteomes" id="UP001168694"/>
    </source>
</evidence>
<protein>
    <recommendedName>
        <fullName evidence="4">Mce-associated membrane protein</fullName>
    </recommendedName>
</protein>
<reference evidence="2" key="1">
    <citation type="submission" date="2023-06" db="EMBL/GenBank/DDBJ databases">
        <title>Draft Genome Sequences of Representative Paenibacillus Polymyxa, Bacillus cereus, Fictibacillus sp., and Brevibacillus agri Strains Isolated from Amazonian Dark Earth.</title>
        <authorList>
            <person name="Pellegrinetti T.A."/>
            <person name="Cunha I.C.M."/>
            <person name="Chaves M.G."/>
            <person name="Freitas A.S."/>
            <person name="Silva A.V.R."/>
            <person name="Tsai S.M."/>
            <person name="Mendes L.W."/>
        </authorList>
    </citation>
    <scope>NUCLEOTIDE SEQUENCE</scope>
    <source>
        <strain evidence="2">CENA-BCM004</strain>
    </source>
</reference>
<dbReference type="Proteomes" id="UP001168694">
    <property type="component" value="Unassembled WGS sequence"/>
</dbReference>